<feature type="compositionally biased region" description="Basic and acidic residues" evidence="1">
    <location>
        <begin position="50"/>
        <end position="69"/>
    </location>
</feature>
<feature type="region of interest" description="Disordered" evidence="1">
    <location>
        <begin position="1"/>
        <end position="69"/>
    </location>
</feature>
<keyword evidence="3" id="KW-1185">Reference proteome</keyword>
<protein>
    <submittedName>
        <fullName evidence="2">Uncharacterized protein</fullName>
    </submittedName>
</protein>
<proteinExistence type="predicted"/>
<evidence type="ECO:0000313" key="3">
    <source>
        <dbReference type="Proteomes" id="UP001482620"/>
    </source>
</evidence>
<accession>A0ABV0V1P8</accession>
<sequence length="69" mass="8209">MEEDGGKNSTQDERFPAAGIKLARKEGYIEGRMERMKEQSNKRKERGKKRTNEGRKNERKDRGRKEKRN</sequence>
<feature type="compositionally biased region" description="Basic and acidic residues" evidence="1">
    <location>
        <begin position="23"/>
        <end position="42"/>
    </location>
</feature>
<dbReference type="Proteomes" id="UP001482620">
    <property type="component" value="Unassembled WGS sequence"/>
</dbReference>
<gene>
    <name evidence="2" type="ORF">ILYODFUR_000398</name>
</gene>
<evidence type="ECO:0000313" key="2">
    <source>
        <dbReference type="EMBL" id="MEQ2250401.1"/>
    </source>
</evidence>
<comment type="caution">
    <text evidence="2">The sequence shown here is derived from an EMBL/GenBank/DDBJ whole genome shotgun (WGS) entry which is preliminary data.</text>
</comment>
<name>A0ABV0V1P8_9TELE</name>
<feature type="compositionally biased region" description="Basic and acidic residues" evidence="1">
    <location>
        <begin position="1"/>
        <end position="15"/>
    </location>
</feature>
<organism evidence="2 3">
    <name type="scientific">Ilyodon furcidens</name>
    <name type="common">goldbreast splitfin</name>
    <dbReference type="NCBI Taxonomy" id="33524"/>
    <lineage>
        <taxon>Eukaryota</taxon>
        <taxon>Metazoa</taxon>
        <taxon>Chordata</taxon>
        <taxon>Craniata</taxon>
        <taxon>Vertebrata</taxon>
        <taxon>Euteleostomi</taxon>
        <taxon>Actinopterygii</taxon>
        <taxon>Neopterygii</taxon>
        <taxon>Teleostei</taxon>
        <taxon>Neoteleostei</taxon>
        <taxon>Acanthomorphata</taxon>
        <taxon>Ovalentaria</taxon>
        <taxon>Atherinomorphae</taxon>
        <taxon>Cyprinodontiformes</taxon>
        <taxon>Goodeidae</taxon>
        <taxon>Ilyodon</taxon>
    </lineage>
</organism>
<reference evidence="2 3" key="1">
    <citation type="submission" date="2021-06" db="EMBL/GenBank/DDBJ databases">
        <authorList>
            <person name="Palmer J.M."/>
        </authorList>
    </citation>
    <scope>NUCLEOTIDE SEQUENCE [LARGE SCALE GENOMIC DNA]</scope>
    <source>
        <strain evidence="3">if_2019</strain>
        <tissue evidence="2">Muscle</tissue>
    </source>
</reference>
<dbReference type="EMBL" id="JAHRIQ010092699">
    <property type="protein sequence ID" value="MEQ2250401.1"/>
    <property type="molecule type" value="Genomic_DNA"/>
</dbReference>
<evidence type="ECO:0000256" key="1">
    <source>
        <dbReference type="SAM" id="MobiDB-lite"/>
    </source>
</evidence>